<dbReference type="EMBL" id="VYQE01000003">
    <property type="protein sequence ID" value="KAA9008254.1"/>
    <property type="molecule type" value="Genomic_DNA"/>
</dbReference>
<reference evidence="3 4" key="1">
    <citation type="submission" date="2019-09" db="EMBL/GenBank/DDBJ databases">
        <authorList>
            <person name="Park J.-S."/>
            <person name="Choi H.-J."/>
        </authorList>
    </citation>
    <scope>NUCLEOTIDE SEQUENCE [LARGE SCALE GENOMIC DNA]</scope>
    <source>
        <strain evidence="3 4">176SS1-4</strain>
    </source>
</reference>
<keyword evidence="4" id="KW-1185">Reference proteome</keyword>
<keyword evidence="3" id="KW-0378">Hydrolase</keyword>
<evidence type="ECO:0000313" key="3">
    <source>
        <dbReference type="EMBL" id="KAA9008254.1"/>
    </source>
</evidence>
<dbReference type="SUPFAM" id="SSF52266">
    <property type="entry name" value="SGNH hydrolase"/>
    <property type="match status" value="1"/>
</dbReference>
<comment type="caution">
    <text evidence="3">The sequence shown here is derived from an EMBL/GenBank/DDBJ whole genome shotgun (WGS) entry which is preliminary data.</text>
</comment>
<evidence type="ECO:0000259" key="2">
    <source>
        <dbReference type="Pfam" id="PF13472"/>
    </source>
</evidence>
<dbReference type="Pfam" id="PF13472">
    <property type="entry name" value="Lipase_GDSL_2"/>
    <property type="match status" value="1"/>
</dbReference>
<accession>A0A5J5GL32</accession>
<proteinExistence type="predicted"/>
<dbReference type="CDD" id="cd00229">
    <property type="entry name" value="SGNH_hydrolase"/>
    <property type="match status" value="1"/>
</dbReference>
<feature type="domain" description="SGNH hydrolase-type esterase" evidence="2">
    <location>
        <begin position="23"/>
        <end position="205"/>
    </location>
</feature>
<evidence type="ECO:0000313" key="4">
    <source>
        <dbReference type="Proteomes" id="UP000326554"/>
    </source>
</evidence>
<gene>
    <name evidence="3" type="ORF">F3S47_12255</name>
</gene>
<dbReference type="InterPro" id="IPR036514">
    <property type="entry name" value="SGNH_hydro_sf"/>
</dbReference>
<feature type="signal peptide" evidence="1">
    <location>
        <begin position="1"/>
        <end position="17"/>
    </location>
</feature>
<feature type="chain" id="PRO_5023887100" evidence="1">
    <location>
        <begin position="18"/>
        <end position="222"/>
    </location>
</feature>
<sequence length="222" mass="23839">MIRAVLFALLLASPAAAQERILAMGDSILSWHEGRGQSVPDAVALQLRTPVENRAVAGARISHPNALARLAGFDIRDQVPEDSYDWILANGGGNDLRDECGCTGCDATLDSLVTADGRSGEIPALVDRLLPRTDRLLWIGYYPVSIYGGPFAACAAELDQLATRLQAMAALRPRVHYLDTGRAMPPGALRYYAPDLTHPSPEGAARIGALAARTMREIARQP</sequence>
<organism evidence="3 4">
    <name type="scientific">Histidinibacterium aquaticum</name>
    <dbReference type="NCBI Taxonomy" id="2613962"/>
    <lineage>
        <taxon>Bacteria</taxon>
        <taxon>Pseudomonadati</taxon>
        <taxon>Pseudomonadota</taxon>
        <taxon>Alphaproteobacteria</taxon>
        <taxon>Rhodobacterales</taxon>
        <taxon>Paracoccaceae</taxon>
        <taxon>Histidinibacterium</taxon>
    </lineage>
</organism>
<dbReference type="Proteomes" id="UP000326554">
    <property type="component" value="Unassembled WGS sequence"/>
</dbReference>
<dbReference type="Gene3D" id="3.40.50.1110">
    <property type="entry name" value="SGNH hydrolase"/>
    <property type="match status" value="1"/>
</dbReference>
<dbReference type="InterPro" id="IPR013830">
    <property type="entry name" value="SGNH_hydro"/>
</dbReference>
<name>A0A5J5GL32_9RHOB</name>
<dbReference type="RefSeq" id="WP_150445538.1">
    <property type="nucleotide sequence ID" value="NZ_VYQE01000003.1"/>
</dbReference>
<dbReference type="GO" id="GO:0016788">
    <property type="term" value="F:hydrolase activity, acting on ester bonds"/>
    <property type="evidence" value="ECO:0007669"/>
    <property type="project" value="UniProtKB-ARBA"/>
</dbReference>
<keyword evidence="1" id="KW-0732">Signal</keyword>
<evidence type="ECO:0000256" key="1">
    <source>
        <dbReference type="SAM" id="SignalP"/>
    </source>
</evidence>
<protein>
    <submittedName>
        <fullName evidence="3">SGNH/GDSL hydrolase family protein</fullName>
    </submittedName>
</protein>
<dbReference type="AlphaFoldDB" id="A0A5J5GL32"/>